<dbReference type="RefSeq" id="WP_203193309.1">
    <property type="nucleotide sequence ID" value="NZ_CP063362.1"/>
</dbReference>
<keyword evidence="1" id="KW-0472">Membrane</keyword>
<feature type="transmembrane region" description="Helical" evidence="1">
    <location>
        <begin position="7"/>
        <end position="31"/>
    </location>
</feature>
<evidence type="ECO:0008006" key="4">
    <source>
        <dbReference type="Google" id="ProtNLM"/>
    </source>
</evidence>
<dbReference type="KEGG" id="xdi:EZH22_26195"/>
<gene>
    <name evidence="2" type="ORF">EZH22_26195</name>
</gene>
<dbReference type="EMBL" id="CP063362">
    <property type="protein sequence ID" value="QRG06399.1"/>
    <property type="molecule type" value="Genomic_DNA"/>
</dbReference>
<accession>A0A974SIP6</accession>
<evidence type="ECO:0000313" key="2">
    <source>
        <dbReference type="EMBL" id="QRG06399.1"/>
    </source>
</evidence>
<proteinExistence type="predicted"/>
<organism evidence="2 3">
    <name type="scientific">Xanthobacter dioxanivorans</name>
    <dbReference type="NCBI Taxonomy" id="2528964"/>
    <lineage>
        <taxon>Bacteria</taxon>
        <taxon>Pseudomonadati</taxon>
        <taxon>Pseudomonadota</taxon>
        <taxon>Alphaproteobacteria</taxon>
        <taxon>Hyphomicrobiales</taxon>
        <taxon>Xanthobacteraceae</taxon>
        <taxon>Xanthobacter</taxon>
    </lineage>
</organism>
<keyword evidence="1" id="KW-1133">Transmembrane helix</keyword>
<evidence type="ECO:0000256" key="1">
    <source>
        <dbReference type="SAM" id="Phobius"/>
    </source>
</evidence>
<dbReference type="Proteomes" id="UP000596427">
    <property type="component" value="Chromosome"/>
</dbReference>
<sequence>MLKVAIIVWLMLGTVFAGVAIMAVLTIPSLSSQGMQLIPIAAGIGALVAIPFAVLVARRILAVTIRKA</sequence>
<protein>
    <recommendedName>
        <fullName evidence="4">CTP synthetase</fullName>
    </recommendedName>
</protein>
<keyword evidence="3" id="KW-1185">Reference proteome</keyword>
<evidence type="ECO:0000313" key="3">
    <source>
        <dbReference type="Proteomes" id="UP000596427"/>
    </source>
</evidence>
<dbReference type="AlphaFoldDB" id="A0A974SIP6"/>
<feature type="transmembrane region" description="Helical" evidence="1">
    <location>
        <begin position="37"/>
        <end position="57"/>
    </location>
</feature>
<keyword evidence="1" id="KW-0812">Transmembrane</keyword>
<reference evidence="2 3" key="1">
    <citation type="submission" date="2020-10" db="EMBL/GenBank/DDBJ databases">
        <title>Degradation of 1,4-Dioxane by Xanthobacter sp. YN2, via a Novel Group-2 Soluble Di-Iron Monooxygenase.</title>
        <authorList>
            <person name="Ma F."/>
            <person name="Wang Y."/>
            <person name="Yang J."/>
            <person name="Guo H."/>
            <person name="Su D."/>
            <person name="Yu L."/>
        </authorList>
    </citation>
    <scope>NUCLEOTIDE SEQUENCE [LARGE SCALE GENOMIC DNA]</scope>
    <source>
        <strain evidence="2 3">YN2</strain>
    </source>
</reference>
<name>A0A974SIP6_9HYPH</name>